<dbReference type="RefSeq" id="WP_400352843.1">
    <property type="nucleotide sequence ID" value="NZ_JBIXLA010000001.1"/>
</dbReference>
<evidence type="ECO:0000256" key="1">
    <source>
        <dbReference type="SAM" id="SignalP"/>
    </source>
</evidence>
<dbReference type="EMBL" id="JBIXLB010000001">
    <property type="protein sequence ID" value="MFJ5511976.1"/>
    <property type="molecule type" value="Genomic_DNA"/>
</dbReference>
<comment type="caution">
    <text evidence="2">The sequence shown here is derived from an EMBL/GenBank/DDBJ whole genome shotgun (WGS) entry which is preliminary data.</text>
</comment>
<keyword evidence="1" id="KW-0732">Signal</keyword>
<sequence>MKKLIISRTLLFAFTLTAAGSCLADSVMKAEFRTMQECLSAIKAHSGSSSLKVIRDKPSIVTGYLSNGKHFSCEKKETGTKGTYYEGSYMVKD</sequence>
<feature type="chain" id="PRO_5045145069" description="Lipoprotein" evidence="1">
    <location>
        <begin position="25"/>
        <end position="93"/>
    </location>
</feature>
<reference evidence="2 3" key="1">
    <citation type="submission" date="2024-10" db="EMBL/GenBank/DDBJ databases">
        <authorList>
            <person name="Lu C.-H."/>
        </authorList>
    </citation>
    <scope>NUCLEOTIDE SEQUENCE [LARGE SCALE GENOMIC DNA]</scope>
    <source>
        <strain evidence="2 3">22LXZD03-01</strain>
    </source>
</reference>
<organism evidence="2 3">
    <name type="scientific">Pectobacterium jejuense</name>
    <dbReference type="NCBI Taxonomy" id="2974022"/>
    <lineage>
        <taxon>Bacteria</taxon>
        <taxon>Pseudomonadati</taxon>
        <taxon>Pseudomonadota</taxon>
        <taxon>Gammaproteobacteria</taxon>
        <taxon>Enterobacterales</taxon>
        <taxon>Pectobacteriaceae</taxon>
        <taxon>Pectobacterium</taxon>
    </lineage>
</organism>
<keyword evidence="3" id="KW-1185">Reference proteome</keyword>
<evidence type="ECO:0008006" key="4">
    <source>
        <dbReference type="Google" id="ProtNLM"/>
    </source>
</evidence>
<protein>
    <recommendedName>
        <fullName evidence="4">Lipoprotein</fullName>
    </recommendedName>
</protein>
<proteinExistence type="predicted"/>
<name>A0ABW8GRR2_9GAMM</name>
<evidence type="ECO:0000313" key="2">
    <source>
        <dbReference type="EMBL" id="MFJ5511976.1"/>
    </source>
</evidence>
<evidence type="ECO:0000313" key="3">
    <source>
        <dbReference type="Proteomes" id="UP001617702"/>
    </source>
</evidence>
<dbReference type="PROSITE" id="PS51257">
    <property type="entry name" value="PROKAR_LIPOPROTEIN"/>
    <property type="match status" value="1"/>
</dbReference>
<feature type="signal peptide" evidence="1">
    <location>
        <begin position="1"/>
        <end position="24"/>
    </location>
</feature>
<gene>
    <name evidence="2" type="ORF">ACIPUH_04115</name>
</gene>
<dbReference type="Proteomes" id="UP001617702">
    <property type="component" value="Unassembled WGS sequence"/>
</dbReference>
<accession>A0ABW8GRR2</accession>